<accession>F9XNG1</accession>
<sequence>MAEVETNDLFAIDVDPDNYAETAAHDNTATESRTFQSEETFQAQKASYSAKIDTGDHYSELMKTVPALAPSNGELSRGAESASVEEQNLKEEKFKLGKRDVMLLGYAVGEMYYDGKYAEVAELCGRVEGRCLVDKKMAESLRRWSERCEVRMREGAELREKDALPALAAPANILHHCNIVETNRSMTDAMACQRLDTSDTISSVVSTMPSLKLTSNILYGIFISERSFLIGVRCLVKREHVRFLVLRIAGRKLPAELADEIVDHLYALEKADIVAEWDIGNSPEENYQKFHYGEAQTEAERRAFEKMHDLNVDAAWIANSRPSQSFAGPSTMQQDCHYIHLSALKTRPSLALPPRCPTRYPSGILYTTTKGSLSANVTASPSEASLPADEVVYTLPKRPKLNERIVAKTKGKGKTRSEPRSVCRLLSVEGLEAATRDWDAAALEKYVELLELCVIRTERGAGGERMKPGIFVLQTWDEG</sequence>
<evidence type="ECO:0000313" key="1">
    <source>
        <dbReference type="EMBL" id="EGP82866.1"/>
    </source>
</evidence>
<dbReference type="RefSeq" id="XP_003847890.1">
    <property type="nucleotide sequence ID" value="XM_003847842.1"/>
</dbReference>
<gene>
    <name evidence="1" type="ORF">MYCGRDRAFT_96962</name>
</gene>
<dbReference type="HOGENOM" id="CLU_570131_0_0_1"/>
<dbReference type="InParanoid" id="F9XNG1"/>
<dbReference type="eggNOG" id="ENOG502R984">
    <property type="taxonomic scope" value="Eukaryota"/>
</dbReference>
<name>F9XNG1_ZYMTI</name>
<dbReference type="Proteomes" id="UP000008062">
    <property type="component" value="Chromosome 12"/>
</dbReference>
<dbReference type="VEuPathDB" id="FungiDB:ZTRI_12.110"/>
<proteinExistence type="predicted"/>
<dbReference type="AlphaFoldDB" id="F9XNG1"/>
<keyword evidence="2" id="KW-1185">Reference proteome</keyword>
<dbReference type="EMBL" id="CM001207">
    <property type="protein sequence ID" value="EGP82866.1"/>
    <property type="molecule type" value="Genomic_DNA"/>
</dbReference>
<protein>
    <submittedName>
        <fullName evidence="1">Uncharacterized protein</fullName>
    </submittedName>
</protein>
<evidence type="ECO:0000313" key="2">
    <source>
        <dbReference type="Proteomes" id="UP000008062"/>
    </source>
</evidence>
<reference evidence="1 2" key="1">
    <citation type="journal article" date="2011" name="PLoS Genet.">
        <title>Finished genome of the fungal wheat pathogen Mycosphaerella graminicola reveals dispensome structure, chromosome plasticity, and stealth pathogenesis.</title>
        <authorList>
            <person name="Goodwin S.B."/>
            <person name="Ben M'barek S."/>
            <person name="Dhillon B."/>
            <person name="Wittenberg A.H.J."/>
            <person name="Crane C.F."/>
            <person name="Hane J.K."/>
            <person name="Foster A.J."/>
            <person name="Van der Lee T.A.J."/>
            <person name="Grimwood J."/>
            <person name="Aerts A."/>
            <person name="Antoniw J."/>
            <person name="Bailey A."/>
            <person name="Bluhm B."/>
            <person name="Bowler J."/>
            <person name="Bristow J."/>
            <person name="van der Burgt A."/>
            <person name="Canto-Canche B."/>
            <person name="Churchill A.C.L."/>
            <person name="Conde-Ferraez L."/>
            <person name="Cools H.J."/>
            <person name="Coutinho P.M."/>
            <person name="Csukai M."/>
            <person name="Dehal P."/>
            <person name="De Wit P."/>
            <person name="Donzelli B."/>
            <person name="van de Geest H.C."/>
            <person name="van Ham R.C.H.J."/>
            <person name="Hammond-Kosack K.E."/>
            <person name="Henrissat B."/>
            <person name="Kilian A."/>
            <person name="Kobayashi A.K."/>
            <person name="Koopmann E."/>
            <person name="Kourmpetis Y."/>
            <person name="Kuzniar A."/>
            <person name="Lindquist E."/>
            <person name="Lombard V."/>
            <person name="Maliepaard C."/>
            <person name="Martins N."/>
            <person name="Mehrabi R."/>
            <person name="Nap J.P.H."/>
            <person name="Ponomarenko A."/>
            <person name="Rudd J.J."/>
            <person name="Salamov A."/>
            <person name="Schmutz J."/>
            <person name="Schouten H.J."/>
            <person name="Shapiro H."/>
            <person name="Stergiopoulos I."/>
            <person name="Torriani S.F.F."/>
            <person name="Tu H."/>
            <person name="de Vries R.P."/>
            <person name="Waalwijk C."/>
            <person name="Ware S.B."/>
            <person name="Wiebenga A."/>
            <person name="Zwiers L.-H."/>
            <person name="Oliver R.P."/>
            <person name="Grigoriev I.V."/>
            <person name="Kema G.H.J."/>
        </authorList>
    </citation>
    <scope>NUCLEOTIDE SEQUENCE [LARGE SCALE GENOMIC DNA]</scope>
    <source>
        <strain evidence="2">CBS 115943 / IPO323</strain>
    </source>
</reference>
<dbReference type="GeneID" id="13401487"/>
<dbReference type="OrthoDB" id="3938544at2759"/>
<dbReference type="KEGG" id="ztr:MYCGRDRAFT_96962"/>
<organism evidence="1 2">
    <name type="scientific">Zymoseptoria tritici (strain CBS 115943 / IPO323)</name>
    <name type="common">Speckled leaf blotch fungus</name>
    <name type="synonym">Septoria tritici</name>
    <dbReference type="NCBI Taxonomy" id="336722"/>
    <lineage>
        <taxon>Eukaryota</taxon>
        <taxon>Fungi</taxon>
        <taxon>Dikarya</taxon>
        <taxon>Ascomycota</taxon>
        <taxon>Pezizomycotina</taxon>
        <taxon>Dothideomycetes</taxon>
        <taxon>Dothideomycetidae</taxon>
        <taxon>Mycosphaerellales</taxon>
        <taxon>Mycosphaerellaceae</taxon>
        <taxon>Zymoseptoria</taxon>
    </lineage>
</organism>